<name>A0A183ECB6_9BILA</name>
<gene>
    <name evidence="1" type="ORF">GPUH_LOCUS18607</name>
</gene>
<organism evidence="3">
    <name type="scientific">Gongylonema pulchrum</name>
    <dbReference type="NCBI Taxonomy" id="637853"/>
    <lineage>
        <taxon>Eukaryota</taxon>
        <taxon>Metazoa</taxon>
        <taxon>Ecdysozoa</taxon>
        <taxon>Nematoda</taxon>
        <taxon>Chromadorea</taxon>
        <taxon>Rhabditida</taxon>
        <taxon>Spirurina</taxon>
        <taxon>Spiruromorpha</taxon>
        <taxon>Spiruroidea</taxon>
        <taxon>Gongylonematidae</taxon>
        <taxon>Gongylonema</taxon>
    </lineage>
</organism>
<accession>A0A183ECB6</accession>
<dbReference type="WBParaSite" id="GPUH_0001863201-mRNA-1">
    <property type="protein sequence ID" value="GPUH_0001863201-mRNA-1"/>
    <property type="gene ID" value="GPUH_0001863201"/>
</dbReference>
<keyword evidence="2" id="KW-1185">Reference proteome</keyword>
<dbReference type="Proteomes" id="UP000271098">
    <property type="component" value="Unassembled WGS sequence"/>
</dbReference>
<evidence type="ECO:0000313" key="2">
    <source>
        <dbReference type="Proteomes" id="UP000271098"/>
    </source>
</evidence>
<reference evidence="1 2" key="2">
    <citation type="submission" date="2018-11" db="EMBL/GenBank/DDBJ databases">
        <authorList>
            <consortium name="Pathogen Informatics"/>
        </authorList>
    </citation>
    <scope>NUCLEOTIDE SEQUENCE [LARGE SCALE GENOMIC DNA]</scope>
</reference>
<dbReference type="EMBL" id="UYRT01087061">
    <property type="protein sequence ID" value="VDN32110.1"/>
    <property type="molecule type" value="Genomic_DNA"/>
</dbReference>
<evidence type="ECO:0000313" key="1">
    <source>
        <dbReference type="EMBL" id="VDN32110.1"/>
    </source>
</evidence>
<protein>
    <submittedName>
        <fullName evidence="1 3">Uncharacterized protein</fullName>
    </submittedName>
</protein>
<dbReference type="AlphaFoldDB" id="A0A183ECB6"/>
<proteinExistence type="predicted"/>
<reference evidence="3" key="1">
    <citation type="submission" date="2016-06" db="UniProtKB">
        <authorList>
            <consortium name="WormBaseParasite"/>
        </authorList>
    </citation>
    <scope>IDENTIFICATION</scope>
</reference>
<evidence type="ECO:0000313" key="3">
    <source>
        <dbReference type="WBParaSite" id="GPUH_0001863201-mRNA-1"/>
    </source>
</evidence>
<sequence length="136" mass="15012">MLSNQDECIIQISGEGEVSGEPLDFLGVFVRNGQQGGIADGHIGADHSILMDDRADVEEVQFSLAANAVSATFARRLNTSDPNDVDLSKCFVSIVYCLIHFKLAFIEGFSEVRIFSGVNIGRRFLEKHIVERLTKH</sequence>